<accession>A0A2B7IWE1</accession>
<evidence type="ECO:0000313" key="4">
    <source>
        <dbReference type="Proteomes" id="UP000226191"/>
    </source>
</evidence>
<proteinExistence type="predicted"/>
<evidence type="ECO:0000313" key="3">
    <source>
        <dbReference type="EMBL" id="PGF35307.1"/>
    </source>
</evidence>
<dbReference type="EMBL" id="CP031442">
    <property type="protein sequence ID" value="AXM07089.1"/>
    <property type="molecule type" value="Genomic_DNA"/>
</dbReference>
<reference evidence="2 5" key="2">
    <citation type="submission" date="2018-08" db="EMBL/GenBank/DDBJ databases">
        <title>Genome sequencing of Cutibacterium acnes KCOM 1315.</title>
        <authorList>
            <person name="Kook J.-K."/>
            <person name="Park S.-N."/>
            <person name="Lim Y.K."/>
        </authorList>
    </citation>
    <scope>NUCLEOTIDE SEQUENCE [LARGE SCALE GENOMIC DNA]</scope>
    <source>
        <strain evidence="2 5">KCOM 1315</strain>
    </source>
</reference>
<protein>
    <submittedName>
        <fullName evidence="3">Uncharacterized protein</fullName>
    </submittedName>
</protein>
<dbReference type="AlphaFoldDB" id="A0A2B7IWE1"/>
<feature type="region of interest" description="Disordered" evidence="1">
    <location>
        <begin position="83"/>
        <end position="106"/>
    </location>
</feature>
<sequence length="106" mass="11848">MSSTRNSPAFISTVPYHEHLGGTLAPSRRTNHHSLTMLTFPRPTNAGIALPTHQSIHNNQNAERSFPELSTVITTASIWKFKSAEHQPHESSAEHRRPSNMSVILR</sequence>
<dbReference type="Proteomes" id="UP000226191">
    <property type="component" value="Unassembled WGS sequence"/>
</dbReference>
<feature type="compositionally biased region" description="Basic and acidic residues" evidence="1">
    <location>
        <begin position="83"/>
        <end position="97"/>
    </location>
</feature>
<dbReference type="Proteomes" id="UP000256621">
    <property type="component" value="Chromosome"/>
</dbReference>
<name>A0A2B7IWE1_CUTAC</name>
<evidence type="ECO:0000313" key="5">
    <source>
        <dbReference type="Proteomes" id="UP000256621"/>
    </source>
</evidence>
<gene>
    <name evidence="3" type="ORF">B1B09_06970</name>
    <name evidence="2" type="ORF">DXN06_08050</name>
</gene>
<organism evidence="3 4">
    <name type="scientific">Cutibacterium acnes</name>
    <name type="common">Propionibacterium acnes</name>
    <dbReference type="NCBI Taxonomy" id="1747"/>
    <lineage>
        <taxon>Bacteria</taxon>
        <taxon>Bacillati</taxon>
        <taxon>Actinomycetota</taxon>
        <taxon>Actinomycetes</taxon>
        <taxon>Propionibacteriales</taxon>
        <taxon>Propionibacteriaceae</taxon>
        <taxon>Cutibacterium</taxon>
    </lineage>
</organism>
<reference evidence="3 4" key="1">
    <citation type="submission" date="2017-02" db="EMBL/GenBank/DDBJ databases">
        <title>Prevalence of linear plasmids in Cutibacterium acnes isolates obtained from cancerous prostatic tissue.</title>
        <authorList>
            <person name="Davidsson S."/>
            <person name="Bruggemann H."/>
        </authorList>
    </citation>
    <scope>NUCLEOTIDE SEQUENCE [LARGE SCALE GENOMIC DNA]</scope>
    <source>
        <strain evidence="3 4">11-78</strain>
    </source>
</reference>
<evidence type="ECO:0000313" key="2">
    <source>
        <dbReference type="EMBL" id="AXM07089.1"/>
    </source>
</evidence>
<evidence type="ECO:0000256" key="1">
    <source>
        <dbReference type="SAM" id="MobiDB-lite"/>
    </source>
</evidence>
<dbReference type="EMBL" id="MVCE01000002">
    <property type="protein sequence ID" value="PGF35307.1"/>
    <property type="molecule type" value="Genomic_DNA"/>
</dbReference>